<name>A0A552U7H5_9SPHN</name>
<dbReference type="OrthoDB" id="9792176at2"/>
<gene>
    <name evidence="1" type="ORF">FMM06_10605</name>
</gene>
<evidence type="ECO:0000313" key="2">
    <source>
        <dbReference type="Proteomes" id="UP000317894"/>
    </source>
</evidence>
<proteinExistence type="predicted"/>
<dbReference type="EMBL" id="VJWA01000002">
    <property type="protein sequence ID" value="TRW14167.1"/>
    <property type="molecule type" value="Genomic_DNA"/>
</dbReference>
<accession>A0A552U7H5</accession>
<protein>
    <recommendedName>
        <fullName evidence="3">YbjN domain-containing protein</fullName>
    </recommendedName>
</protein>
<comment type="caution">
    <text evidence="1">The sequence shown here is derived from an EMBL/GenBank/DDBJ whole genome shotgun (WGS) entry which is preliminary data.</text>
</comment>
<evidence type="ECO:0000313" key="1">
    <source>
        <dbReference type="EMBL" id="TRW14167.1"/>
    </source>
</evidence>
<dbReference type="AlphaFoldDB" id="A0A552U7H5"/>
<evidence type="ECO:0008006" key="3">
    <source>
        <dbReference type="Google" id="ProtNLM"/>
    </source>
</evidence>
<reference evidence="1 2" key="1">
    <citation type="submission" date="2019-07" db="EMBL/GenBank/DDBJ databases">
        <title>Novel species isolated from glacier.</title>
        <authorList>
            <person name="Liu Q."/>
            <person name="Xin Y.-H."/>
        </authorList>
    </citation>
    <scope>NUCLEOTIDE SEQUENCE [LARGE SCALE GENOMIC DNA]</scope>
    <source>
        <strain evidence="1 2">LB1R16</strain>
    </source>
</reference>
<dbReference type="Pfam" id="PF10722">
    <property type="entry name" value="YbjN"/>
    <property type="match status" value="1"/>
</dbReference>
<organism evidence="1 2">
    <name type="scientific">Glacieibacterium frigidum</name>
    <dbReference type="NCBI Taxonomy" id="2593303"/>
    <lineage>
        <taxon>Bacteria</taxon>
        <taxon>Pseudomonadati</taxon>
        <taxon>Pseudomonadota</taxon>
        <taxon>Alphaproteobacteria</taxon>
        <taxon>Sphingomonadales</taxon>
        <taxon>Sphingosinicellaceae</taxon>
        <taxon>Glacieibacterium</taxon>
    </lineage>
</organism>
<dbReference type="Proteomes" id="UP000317894">
    <property type="component" value="Unassembled WGS sequence"/>
</dbReference>
<dbReference type="CDD" id="cd17033">
    <property type="entry name" value="DR1245-like"/>
    <property type="match status" value="1"/>
</dbReference>
<sequence>MTTAIDLGFTAPPAAPIDMLEHYFNLHGHSFERTGDEEITATVAGEWTTYELRALWREEERVLQLIALPDVKVPDAKRAAIYETLGLINEQLWLGHFEMWSADGALLFRHATLLDSQDEDEDIDLTIGQAEMLVEAAIDECDRYHPVFQFVLWAGKSPADAMAAALLDTVGEA</sequence>
<keyword evidence="2" id="KW-1185">Reference proteome</keyword>
<dbReference type="InterPro" id="IPR019660">
    <property type="entry name" value="Put_sensory_transdc_reg_YbjN"/>
</dbReference>
<dbReference type="RefSeq" id="WP_144237373.1">
    <property type="nucleotide sequence ID" value="NZ_VJWA01000002.1"/>
</dbReference>